<feature type="transmembrane region" description="Helical" evidence="2">
    <location>
        <begin position="96"/>
        <end position="115"/>
    </location>
</feature>
<dbReference type="EMBL" id="WVIC01000039">
    <property type="protein sequence ID" value="NCJ08064.1"/>
    <property type="molecule type" value="Genomic_DNA"/>
</dbReference>
<feature type="transmembrane region" description="Helical" evidence="2">
    <location>
        <begin position="58"/>
        <end position="76"/>
    </location>
</feature>
<feature type="transmembrane region" description="Helical" evidence="2">
    <location>
        <begin position="218"/>
        <end position="237"/>
    </location>
</feature>
<evidence type="ECO:0000313" key="3">
    <source>
        <dbReference type="EMBL" id="NCJ08064.1"/>
    </source>
</evidence>
<dbReference type="Proteomes" id="UP000607397">
    <property type="component" value="Unassembled WGS sequence"/>
</dbReference>
<evidence type="ECO:0000313" key="4">
    <source>
        <dbReference type="Proteomes" id="UP000607397"/>
    </source>
</evidence>
<reference evidence="3" key="1">
    <citation type="submission" date="2019-12" db="EMBL/GenBank/DDBJ databases">
        <title>High-Quality draft genome sequences of three cyanobacteria isolated from the limestone walls of the Old Cathedral of Coimbra.</title>
        <authorList>
            <person name="Tiago I."/>
            <person name="Soares F."/>
            <person name="Portugal A."/>
        </authorList>
    </citation>
    <scope>NUCLEOTIDE SEQUENCE [LARGE SCALE GENOMIC DNA]</scope>
    <source>
        <strain evidence="3">C</strain>
    </source>
</reference>
<gene>
    <name evidence="3" type="ORF">GS597_16420</name>
</gene>
<feature type="coiled-coil region" evidence="1">
    <location>
        <begin position="186"/>
        <end position="213"/>
    </location>
</feature>
<sequence>MKSTDLQPYFQPSAKVLKWVGIVLVLSFVLDFGIRLGSSQFDNSEWQLGFMSEMIDRGIIPLIGLAFIYAATGFKAVVTPMSDTAESAPPWQDARFWSFVVASLLGLLFILLVPLHFTTTSRLLNDGLDRLEQQASQQELLVQQEQRQLQSIASSGQLDQLLQNPQLPPDQLAILQELKENPEALNARVEERLTELRQQKQSAEGEAKSEARTTQLRAGTRSLLLAVGFVLIGWTGLRDSQ</sequence>
<proteinExistence type="predicted"/>
<feature type="transmembrane region" description="Helical" evidence="2">
    <location>
        <begin position="16"/>
        <end position="37"/>
    </location>
</feature>
<keyword evidence="4" id="KW-1185">Reference proteome</keyword>
<keyword evidence="2" id="KW-1133">Transmembrane helix</keyword>
<comment type="caution">
    <text evidence="3">The sequence shown here is derived from an EMBL/GenBank/DDBJ whole genome shotgun (WGS) entry which is preliminary data.</text>
</comment>
<evidence type="ECO:0000256" key="2">
    <source>
        <dbReference type="SAM" id="Phobius"/>
    </source>
</evidence>
<evidence type="ECO:0000256" key="1">
    <source>
        <dbReference type="SAM" id="Coils"/>
    </source>
</evidence>
<accession>A0A8K2A9A5</accession>
<keyword evidence="2" id="KW-0472">Membrane</keyword>
<dbReference type="RefSeq" id="WP_161826541.1">
    <property type="nucleotide sequence ID" value="NZ_WVIC01000039.1"/>
</dbReference>
<dbReference type="AlphaFoldDB" id="A0A8K2A9A5"/>
<protein>
    <submittedName>
        <fullName evidence="3">Uncharacterized protein</fullName>
    </submittedName>
</protein>
<name>A0A8K2A9A5_9CYAN</name>
<organism evidence="3 4">
    <name type="scientific">Petrachloros mirabilis ULC683</name>
    <dbReference type="NCBI Taxonomy" id="2781853"/>
    <lineage>
        <taxon>Bacteria</taxon>
        <taxon>Bacillati</taxon>
        <taxon>Cyanobacteriota</taxon>
        <taxon>Cyanophyceae</taxon>
        <taxon>Synechococcales</taxon>
        <taxon>Petrachlorosaceae</taxon>
        <taxon>Petrachloros</taxon>
        <taxon>Petrachloros mirabilis</taxon>
    </lineage>
</organism>
<dbReference type="InterPro" id="IPR047709">
    <property type="entry name" value="HpsJ-like"/>
</dbReference>
<dbReference type="NCBIfam" id="NF038305">
    <property type="entry name" value="HpsJ_fam"/>
    <property type="match status" value="1"/>
</dbReference>
<keyword evidence="2" id="KW-0812">Transmembrane</keyword>
<keyword evidence="1" id="KW-0175">Coiled coil</keyword>